<dbReference type="GO" id="GO:0140359">
    <property type="term" value="F:ABC-type transporter activity"/>
    <property type="evidence" value="ECO:0007669"/>
    <property type="project" value="InterPro"/>
</dbReference>
<keyword evidence="1" id="KW-0472">Membrane</keyword>
<dbReference type="AlphaFoldDB" id="A0A6G2CDH7"/>
<dbReference type="PANTHER" id="PTHR37305:SF2">
    <property type="entry name" value="BACITRACIN TRANSPORT PERMEASE PROTEIN BCRB"/>
    <property type="match status" value="1"/>
</dbReference>
<dbReference type="PANTHER" id="PTHR37305">
    <property type="entry name" value="INTEGRAL MEMBRANE PROTEIN-RELATED"/>
    <property type="match status" value="1"/>
</dbReference>
<reference evidence="2 4" key="1">
    <citation type="journal article" date="2019" name="Nat. Med.">
        <title>A library of human gut bacterial isolates paired with longitudinal multiomics data enables mechanistic microbiome research.</title>
        <authorList>
            <person name="Poyet M."/>
            <person name="Groussin M."/>
            <person name="Gibbons S.M."/>
            <person name="Avila-Pacheco J."/>
            <person name="Jiang X."/>
            <person name="Kearney S.M."/>
            <person name="Perrotta A.R."/>
            <person name="Berdy B."/>
            <person name="Zhao S."/>
            <person name="Lieberman T.D."/>
            <person name="Swanson P.K."/>
            <person name="Smith M."/>
            <person name="Roesemann S."/>
            <person name="Alexander J.E."/>
            <person name="Rich S.A."/>
            <person name="Livny J."/>
            <person name="Vlamakis H."/>
            <person name="Clish C."/>
            <person name="Bullock K."/>
            <person name="Deik A."/>
            <person name="Scott J."/>
            <person name="Pierce K.A."/>
            <person name="Xavier R.J."/>
            <person name="Alm E.J."/>
        </authorList>
    </citation>
    <scope>NUCLEOTIDE SEQUENCE [LARGE SCALE GENOMIC DNA]</scope>
    <source>
        <strain evidence="3">BIOML-A179</strain>
        <strain evidence="2 4">BIOML-A198</strain>
    </source>
</reference>
<comment type="caution">
    <text evidence="2">The sequence shown here is derived from an EMBL/GenBank/DDBJ whole genome shotgun (WGS) entry which is preliminary data.</text>
</comment>
<feature type="transmembrane region" description="Helical" evidence="1">
    <location>
        <begin position="237"/>
        <end position="259"/>
    </location>
</feature>
<dbReference type="Proteomes" id="UP000487649">
    <property type="component" value="Unassembled WGS sequence"/>
</dbReference>
<protein>
    <submittedName>
        <fullName evidence="2">ABC transporter permease subunit</fullName>
    </submittedName>
</protein>
<name>A0A6G2CDH7_9FIRM</name>
<evidence type="ECO:0000256" key="1">
    <source>
        <dbReference type="SAM" id="Phobius"/>
    </source>
</evidence>
<dbReference type="GeneID" id="60057702"/>
<dbReference type="GO" id="GO:0005886">
    <property type="term" value="C:plasma membrane"/>
    <property type="evidence" value="ECO:0007669"/>
    <property type="project" value="UniProtKB-SubCell"/>
</dbReference>
<feature type="transmembrane region" description="Helical" evidence="1">
    <location>
        <begin position="74"/>
        <end position="97"/>
    </location>
</feature>
<dbReference type="RefSeq" id="WP_006784160.1">
    <property type="nucleotide sequence ID" value="NZ_CABJBH010000001.1"/>
</dbReference>
<evidence type="ECO:0000313" key="2">
    <source>
        <dbReference type="EMBL" id="MTK20666.1"/>
    </source>
</evidence>
<keyword evidence="1" id="KW-0812">Transmembrane</keyword>
<evidence type="ECO:0000313" key="4">
    <source>
        <dbReference type="Proteomes" id="UP000487649"/>
    </source>
</evidence>
<feature type="transmembrane region" description="Helical" evidence="1">
    <location>
        <begin position="157"/>
        <end position="181"/>
    </location>
</feature>
<dbReference type="Pfam" id="PF12679">
    <property type="entry name" value="ABC2_membrane_2"/>
    <property type="match status" value="1"/>
</dbReference>
<gene>
    <name evidence="3" type="ORF">GMA64_03550</name>
    <name evidence="2" type="ORF">GMA92_04335</name>
</gene>
<accession>A0A6G2CDH7</accession>
<dbReference type="EMBL" id="WMQV01000005">
    <property type="protein sequence ID" value="MTL93596.1"/>
    <property type="molecule type" value="Genomic_DNA"/>
</dbReference>
<proteinExistence type="predicted"/>
<organism evidence="2 4">
    <name type="scientific">Turicibacter sanguinis</name>
    <dbReference type="NCBI Taxonomy" id="154288"/>
    <lineage>
        <taxon>Bacteria</taxon>
        <taxon>Bacillati</taxon>
        <taxon>Bacillota</taxon>
        <taxon>Erysipelotrichia</taxon>
        <taxon>Erysipelotrichales</taxon>
        <taxon>Turicibacteraceae</taxon>
        <taxon>Turicibacter</taxon>
    </lineage>
</organism>
<dbReference type="EMBL" id="WMQE01000007">
    <property type="protein sequence ID" value="MTK20666.1"/>
    <property type="molecule type" value="Genomic_DNA"/>
</dbReference>
<evidence type="ECO:0000313" key="3">
    <source>
        <dbReference type="EMBL" id="MTL93596.1"/>
    </source>
</evidence>
<keyword evidence="1" id="KW-1133">Transmembrane helix</keyword>
<feature type="transmembrane region" description="Helical" evidence="1">
    <location>
        <begin position="188"/>
        <end position="207"/>
    </location>
</feature>
<feature type="transmembrane region" description="Helical" evidence="1">
    <location>
        <begin position="17"/>
        <end position="36"/>
    </location>
</feature>
<sequence length="266" mass="29758">MINLTLFKRELKASYKVFLIIFAVLMMYTGIITGMFDPKLGEVLEQFTQVMPELMSAFGMTNPGTTLIEFLASYLYGFLFLVFPMIFEIILANRLVARYVDQGSMAYLLASPLTRGKIILTQATVMWTSLGALIMLITLGEIGFAQLMFPGELDMMILFRMNIGLYVLHLAISGICFFASCISNEIKLSYSIGAGVPILFFLIQMLSNVGEKLEIFKYFTIFSLYPSSQIASGEKSAYGFMCILLMIALALYALGGYLFTKRDLPV</sequence>
<feature type="transmembrane region" description="Helical" evidence="1">
    <location>
        <begin position="118"/>
        <end position="137"/>
    </location>
</feature>